<dbReference type="KEGG" id="ccs:CCNA_00432"/>
<dbReference type="InterPro" id="IPR036388">
    <property type="entry name" value="WH-like_DNA-bd_sf"/>
</dbReference>
<evidence type="ECO:0000313" key="6">
    <source>
        <dbReference type="Proteomes" id="UP000001364"/>
    </source>
</evidence>
<proteinExistence type="predicted"/>
<dbReference type="PANTHER" id="PTHR30154:SF17">
    <property type="entry name" value="DNA-BINDING TRANSCRIPTIONAL ACTIVATOR DECR"/>
    <property type="match status" value="1"/>
</dbReference>
<accession>A0A0H3C5E2</accession>
<dbReference type="InterPro" id="IPR011991">
    <property type="entry name" value="ArsR-like_HTH"/>
</dbReference>
<dbReference type="InterPro" id="IPR011008">
    <property type="entry name" value="Dimeric_a/b-barrel"/>
</dbReference>
<protein>
    <submittedName>
        <fullName evidence="5">AsnC-family transcriptional regulator</fullName>
    </submittedName>
</protein>
<dbReference type="GO" id="GO:0043565">
    <property type="term" value="F:sequence-specific DNA binding"/>
    <property type="evidence" value="ECO:0007669"/>
    <property type="project" value="InterPro"/>
</dbReference>
<dbReference type="Pfam" id="PF01037">
    <property type="entry name" value="AsnC_trans_reg"/>
    <property type="match status" value="1"/>
</dbReference>
<dbReference type="Gene3D" id="1.10.10.10">
    <property type="entry name" value="Winged helix-like DNA-binding domain superfamily/Winged helix DNA-binding domain"/>
    <property type="match status" value="1"/>
</dbReference>
<sequence>MFSLKADFEMIDLDQIDRRLLAILQEDATVPIAELAERVGLSQTPCWKRVRRLQDAGVITARVALLDREALDLGLTVFVAVKTGHHDEGWLTQFAAGASALPEVVEFYRMSGDVDYLLKVVVKDIAAYDRFYKRLIATAPLTDVSSSFAMEQIKFTTALPIAPT</sequence>
<dbReference type="PhylomeDB" id="A0A0H3C5E2"/>
<dbReference type="GO" id="GO:0043200">
    <property type="term" value="P:response to amino acid"/>
    <property type="evidence" value="ECO:0007669"/>
    <property type="project" value="TreeGrafter"/>
</dbReference>
<dbReference type="PROSITE" id="PS50956">
    <property type="entry name" value="HTH_ASNC_2"/>
    <property type="match status" value="1"/>
</dbReference>
<dbReference type="GO" id="GO:0006355">
    <property type="term" value="P:regulation of DNA-templated transcription"/>
    <property type="evidence" value="ECO:0007669"/>
    <property type="project" value="UniProtKB-ARBA"/>
</dbReference>
<reference evidence="5 6" key="1">
    <citation type="journal article" date="2010" name="J. Bacteriol.">
        <title>The genetic basis of laboratory adaptation in Caulobacter crescentus.</title>
        <authorList>
            <person name="Marks M.E."/>
            <person name="Castro-Rojas C.M."/>
            <person name="Teiling C."/>
            <person name="Du L."/>
            <person name="Kapatral V."/>
            <person name="Walunas T.L."/>
            <person name="Crosson S."/>
        </authorList>
    </citation>
    <scope>NUCLEOTIDE SEQUENCE [LARGE SCALE GENOMIC DNA]</scope>
    <source>
        <strain evidence="6">NA1000 / CB15N</strain>
    </source>
</reference>
<evidence type="ECO:0000256" key="3">
    <source>
        <dbReference type="ARBA" id="ARBA00023163"/>
    </source>
</evidence>
<keyword evidence="6" id="KW-1185">Reference proteome</keyword>
<dbReference type="AlphaFoldDB" id="A0A0H3C5E2"/>
<dbReference type="OrthoDB" id="7847328at2"/>
<evidence type="ECO:0000313" key="5">
    <source>
        <dbReference type="EMBL" id="ACL93899.1"/>
    </source>
</evidence>
<dbReference type="InterPro" id="IPR000485">
    <property type="entry name" value="AsnC-type_HTH_dom"/>
</dbReference>
<keyword evidence="3" id="KW-0804">Transcription</keyword>
<dbReference type="GeneID" id="7330559"/>
<organism evidence="5 6">
    <name type="scientific">Caulobacter vibrioides (strain NA1000 / CB15N)</name>
    <name type="common">Caulobacter crescentus</name>
    <dbReference type="NCBI Taxonomy" id="565050"/>
    <lineage>
        <taxon>Bacteria</taxon>
        <taxon>Pseudomonadati</taxon>
        <taxon>Pseudomonadota</taxon>
        <taxon>Alphaproteobacteria</taxon>
        <taxon>Caulobacterales</taxon>
        <taxon>Caulobacteraceae</taxon>
        <taxon>Caulobacter</taxon>
    </lineage>
</organism>
<dbReference type="SMART" id="SM00344">
    <property type="entry name" value="HTH_ASNC"/>
    <property type="match status" value="1"/>
</dbReference>
<dbReference type="Pfam" id="PF13412">
    <property type="entry name" value="HTH_24"/>
    <property type="match status" value="1"/>
</dbReference>
<dbReference type="PRINTS" id="PR00033">
    <property type="entry name" value="HTHASNC"/>
</dbReference>
<dbReference type="SUPFAM" id="SSF46785">
    <property type="entry name" value="Winged helix' DNA-binding domain"/>
    <property type="match status" value="1"/>
</dbReference>
<feature type="domain" description="HTH asnC-type" evidence="4">
    <location>
        <begin position="13"/>
        <end position="76"/>
    </location>
</feature>
<dbReference type="PATRIC" id="fig|565050.3.peg.428"/>
<evidence type="ECO:0000256" key="2">
    <source>
        <dbReference type="ARBA" id="ARBA00023125"/>
    </source>
</evidence>
<dbReference type="SUPFAM" id="SSF54909">
    <property type="entry name" value="Dimeric alpha+beta barrel"/>
    <property type="match status" value="1"/>
</dbReference>
<dbReference type="Gene3D" id="3.30.70.920">
    <property type="match status" value="1"/>
</dbReference>
<dbReference type="InterPro" id="IPR019888">
    <property type="entry name" value="Tscrpt_reg_AsnC-like"/>
</dbReference>
<name>A0A0H3C5E2_CAUVN</name>
<dbReference type="HOGENOM" id="CLU_091233_0_2_5"/>
<keyword evidence="1" id="KW-0805">Transcription regulation</keyword>
<dbReference type="GO" id="GO:0005829">
    <property type="term" value="C:cytosol"/>
    <property type="evidence" value="ECO:0007669"/>
    <property type="project" value="TreeGrafter"/>
</dbReference>
<dbReference type="RefSeq" id="WP_010918312.1">
    <property type="nucleotide sequence ID" value="NC_011916.1"/>
</dbReference>
<dbReference type="RefSeq" id="YP_002515807.1">
    <property type="nucleotide sequence ID" value="NC_011916.1"/>
</dbReference>
<evidence type="ECO:0000256" key="1">
    <source>
        <dbReference type="ARBA" id="ARBA00023015"/>
    </source>
</evidence>
<dbReference type="SMR" id="A0A0H3C5E2"/>
<dbReference type="InterPro" id="IPR019887">
    <property type="entry name" value="Tscrpt_reg_AsnC/Lrp_C"/>
</dbReference>
<dbReference type="InterPro" id="IPR036390">
    <property type="entry name" value="WH_DNA-bd_sf"/>
</dbReference>
<dbReference type="PANTHER" id="PTHR30154">
    <property type="entry name" value="LEUCINE-RESPONSIVE REGULATORY PROTEIN"/>
    <property type="match status" value="1"/>
</dbReference>
<dbReference type="EMBL" id="CP001340">
    <property type="protein sequence ID" value="ACL93899.1"/>
    <property type="molecule type" value="Genomic_DNA"/>
</dbReference>
<dbReference type="PROSITE" id="PS00519">
    <property type="entry name" value="HTH_ASNC_1"/>
    <property type="match status" value="1"/>
</dbReference>
<dbReference type="CDD" id="cd00090">
    <property type="entry name" value="HTH_ARSR"/>
    <property type="match status" value="1"/>
</dbReference>
<evidence type="ECO:0000259" key="4">
    <source>
        <dbReference type="PROSITE" id="PS50956"/>
    </source>
</evidence>
<dbReference type="InterPro" id="IPR019885">
    <property type="entry name" value="Tscrpt_reg_HTH_AsnC-type_CS"/>
</dbReference>
<dbReference type="Proteomes" id="UP000001364">
    <property type="component" value="Chromosome"/>
</dbReference>
<keyword evidence="2" id="KW-0238">DNA-binding</keyword>
<gene>
    <name evidence="5" type="ordered locus">CCNA_00432</name>
</gene>